<dbReference type="AlphaFoldDB" id="A0A9N9EIW6"/>
<reference evidence="2" key="1">
    <citation type="submission" date="2021-06" db="EMBL/GenBank/DDBJ databases">
        <authorList>
            <person name="Kallberg Y."/>
            <person name="Tangrot J."/>
            <person name="Rosling A."/>
        </authorList>
    </citation>
    <scope>NUCLEOTIDE SEQUENCE</scope>
    <source>
        <strain evidence="2">CL551</strain>
    </source>
</reference>
<feature type="region of interest" description="Disordered" evidence="1">
    <location>
        <begin position="1"/>
        <end position="26"/>
    </location>
</feature>
<feature type="compositionally biased region" description="Acidic residues" evidence="1">
    <location>
        <begin position="8"/>
        <end position="18"/>
    </location>
</feature>
<sequence>MNEVYPEISEEEYEEESSQELTNEVVDSEEDFSATLVDPGRFTTEYYIRKAESALDALKNIVKENGWKKVLTHNKSGVVVYSKQSESKENKIPVFMGQQDIEGFPPQS</sequence>
<keyword evidence="3" id="KW-1185">Reference proteome</keyword>
<organism evidence="2 3">
    <name type="scientific">Acaulospora morrowiae</name>
    <dbReference type="NCBI Taxonomy" id="94023"/>
    <lineage>
        <taxon>Eukaryota</taxon>
        <taxon>Fungi</taxon>
        <taxon>Fungi incertae sedis</taxon>
        <taxon>Mucoromycota</taxon>
        <taxon>Glomeromycotina</taxon>
        <taxon>Glomeromycetes</taxon>
        <taxon>Diversisporales</taxon>
        <taxon>Acaulosporaceae</taxon>
        <taxon>Acaulospora</taxon>
    </lineage>
</organism>
<evidence type="ECO:0000313" key="3">
    <source>
        <dbReference type="Proteomes" id="UP000789342"/>
    </source>
</evidence>
<protein>
    <submittedName>
        <fullName evidence="2">9631_t:CDS:1</fullName>
    </submittedName>
</protein>
<evidence type="ECO:0000256" key="1">
    <source>
        <dbReference type="SAM" id="MobiDB-lite"/>
    </source>
</evidence>
<proteinExistence type="predicted"/>
<dbReference type="EMBL" id="CAJVPV010013322">
    <property type="protein sequence ID" value="CAG8676745.1"/>
    <property type="molecule type" value="Genomic_DNA"/>
</dbReference>
<dbReference type="Proteomes" id="UP000789342">
    <property type="component" value="Unassembled WGS sequence"/>
</dbReference>
<comment type="caution">
    <text evidence="2">The sequence shown here is derived from an EMBL/GenBank/DDBJ whole genome shotgun (WGS) entry which is preliminary data.</text>
</comment>
<dbReference type="OrthoDB" id="196858at2759"/>
<evidence type="ECO:0000313" key="2">
    <source>
        <dbReference type="EMBL" id="CAG8676745.1"/>
    </source>
</evidence>
<accession>A0A9N9EIW6</accession>
<dbReference type="InterPro" id="IPR023393">
    <property type="entry name" value="START-like_dom_sf"/>
</dbReference>
<dbReference type="Gene3D" id="3.30.530.20">
    <property type="match status" value="1"/>
</dbReference>
<name>A0A9N9EIW6_9GLOM</name>
<gene>
    <name evidence="2" type="ORF">AMORRO_LOCUS11063</name>
</gene>
<feature type="non-terminal residue" evidence="2">
    <location>
        <position position="108"/>
    </location>
</feature>